<dbReference type="PANTHER" id="PTHR47495:SF1">
    <property type="entry name" value="BLL3820 PROTEIN"/>
    <property type="match status" value="1"/>
</dbReference>
<keyword evidence="1" id="KW-0732">Signal</keyword>
<dbReference type="InterPro" id="IPR006311">
    <property type="entry name" value="TAT_signal"/>
</dbReference>
<protein>
    <submittedName>
        <fullName evidence="2">Twin-arginine translocation signal domain-containing protein</fullName>
    </submittedName>
</protein>
<organism evidence="2 3">
    <name type="scientific">Rhodanobacter humi</name>
    <dbReference type="NCBI Taxonomy" id="1888173"/>
    <lineage>
        <taxon>Bacteria</taxon>
        <taxon>Pseudomonadati</taxon>
        <taxon>Pseudomonadota</taxon>
        <taxon>Gammaproteobacteria</taxon>
        <taxon>Lysobacterales</taxon>
        <taxon>Rhodanobacteraceae</taxon>
        <taxon>Rhodanobacter</taxon>
    </lineage>
</organism>
<dbReference type="InterPro" id="IPR037165">
    <property type="entry name" value="AldOxase/xan_DH_Mopterin-bd_sf"/>
</dbReference>
<dbReference type="PANTHER" id="PTHR47495">
    <property type="entry name" value="ALDEHYDE DEHYDROGENASE"/>
    <property type="match status" value="1"/>
</dbReference>
<proteinExistence type="predicted"/>
<dbReference type="InterPro" id="IPR052516">
    <property type="entry name" value="N-heterocyclic_Hydroxylase"/>
</dbReference>
<gene>
    <name evidence="2" type="ORF">AB7878_05180</name>
</gene>
<dbReference type="InterPro" id="IPR019546">
    <property type="entry name" value="TAT_signal_bac_arc"/>
</dbReference>
<evidence type="ECO:0000256" key="1">
    <source>
        <dbReference type="ARBA" id="ARBA00022729"/>
    </source>
</evidence>
<keyword evidence="3" id="KW-1185">Reference proteome</keyword>
<comment type="caution">
    <text evidence="2">The sequence shown here is derived from an EMBL/GenBank/DDBJ whole genome shotgun (WGS) entry which is preliminary data.</text>
</comment>
<dbReference type="EMBL" id="JBGBPY010000001">
    <property type="protein sequence ID" value="MEY2181802.1"/>
    <property type="molecule type" value="Genomic_DNA"/>
</dbReference>
<dbReference type="NCBIfam" id="TIGR01409">
    <property type="entry name" value="TAT_signal_seq"/>
    <property type="match status" value="1"/>
</dbReference>
<dbReference type="SUPFAM" id="SSF56003">
    <property type="entry name" value="Molybdenum cofactor-binding domain"/>
    <property type="match status" value="1"/>
</dbReference>
<accession>A0ABV4AN18</accession>
<name>A0ABV4AN18_9GAMM</name>
<evidence type="ECO:0000313" key="2">
    <source>
        <dbReference type="EMBL" id="MEY2181802.1"/>
    </source>
</evidence>
<evidence type="ECO:0000313" key="3">
    <source>
        <dbReference type="Proteomes" id="UP001562159"/>
    </source>
</evidence>
<dbReference type="Proteomes" id="UP001562159">
    <property type="component" value="Unassembled WGS sequence"/>
</dbReference>
<reference evidence="2 3" key="1">
    <citation type="submission" date="2024-07" db="EMBL/GenBank/DDBJ databases">
        <title>Molecular mechanisms and environmental adaptations of flagellar loss and biofilm growth of Rhodanobacter under environmental stress.</title>
        <authorList>
            <person name="Chen M."/>
        </authorList>
    </citation>
    <scope>NUCLEOTIDE SEQUENCE [LARGE SCALE GENOMIC DNA]</scope>
    <source>
        <strain evidence="2 3">RS22</strain>
    </source>
</reference>
<sequence length="168" mass="17676">MSANASNGIRLSRRRFLQVLAGTAGALVVGVRMARADEPPLPPEWLGNHFQELGAYVRIDAEGNVLIGARDPDTGTGVATALPMIIADELDADWNRVSVVPLGLGVGANDNGQPHWTYGRQRGGTGDSIPAAWAELRQAGALARWLLTRPPRAGSASPPIACAARPAR</sequence>
<dbReference type="PROSITE" id="PS51318">
    <property type="entry name" value="TAT"/>
    <property type="match status" value="1"/>
</dbReference>
<dbReference type="Gene3D" id="3.30.365.10">
    <property type="entry name" value="Aldehyde oxidase/xanthine dehydrogenase, molybdopterin binding domain"/>
    <property type="match status" value="1"/>
</dbReference>